<feature type="domain" description="Fe/B12 periplasmic-binding" evidence="2">
    <location>
        <begin position="2"/>
        <end position="257"/>
    </location>
</feature>
<dbReference type="PANTHER" id="PTHR30535">
    <property type="entry name" value="VITAMIN B12-BINDING PROTEIN"/>
    <property type="match status" value="1"/>
</dbReference>
<proteinExistence type="inferred from homology"/>
<dbReference type="SUPFAM" id="SSF53807">
    <property type="entry name" value="Helical backbone' metal receptor"/>
    <property type="match status" value="1"/>
</dbReference>
<evidence type="ECO:0000256" key="1">
    <source>
        <dbReference type="ARBA" id="ARBA00008814"/>
    </source>
</evidence>
<evidence type="ECO:0000313" key="4">
    <source>
        <dbReference type="Proteomes" id="UP000317944"/>
    </source>
</evidence>
<dbReference type="PANTHER" id="PTHR30535:SF34">
    <property type="entry name" value="MOLYBDATE-BINDING PROTEIN MOLA"/>
    <property type="match status" value="1"/>
</dbReference>
<sequence>MRLISICPSNTELVAYLGLTDQLVGVDDFSDWPLAVKNLPQLGPDLSIDMDALEALQPDLVLASLSVPGMEKNIEALQARNIPHIVFNANSLEEIAQDLHTLGKACGVEGRAKEISEEYLQCIDCLRTVAQTIPKKPTLYWEWWPNPIFTPGNINWLTEISAIAGGQNLFQDVELASVQTDWADVVRRDPDYIMMAWVGVAFERIQPANLLKRAQAQELQAVKMKQLHVMEEWLYCRPSPRLIEGALKLANMLHSEEYKHVRLPSFLTNKLLVALSY</sequence>
<dbReference type="InterPro" id="IPR050902">
    <property type="entry name" value="ABC_Transporter_SBP"/>
</dbReference>
<dbReference type="CDD" id="cd01144">
    <property type="entry name" value="BtuF"/>
    <property type="match status" value="1"/>
</dbReference>
<evidence type="ECO:0000313" key="3">
    <source>
        <dbReference type="EMBL" id="TQR33493.1"/>
    </source>
</evidence>
<organism evidence="3 4">
    <name type="scientific">Lysinibacillus sphaericus</name>
    <name type="common">Bacillus sphaericus</name>
    <dbReference type="NCBI Taxonomy" id="1421"/>
    <lineage>
        <taxon>Bacteria</taxon>
        <taxon>Bacillati</taxon>
        <taxon>Bacillota</taxon>
        <taxon>Bacilli</taxon>
        <taxon>Bacillales</taxon>
        <taxon>Bacillaceae</taxon>
        <taxon>Lysinibacillus</taxon>
    </lineage>
</organism>
<dbReference type="EMBL" id="SADV01000007">
    <property type="protein sequence ID" value="TQR33493.1"/>
    <property type="molecule type" value="Genomic_DNA"/>
</dbReference>
<dbReference type="Pfam" id="PF01497">
    <property type="entry name" value="Peripla_BP_2"/>
    <property type="match status" value="1"/>
</dbReference>
<dbReference type="Proteomes" id="UP000317944">
    <property type="component" value="Unassembled WGS sequence"/>
</dbReference>
<dbReference type="RefSeq" id="WP_142508765.1">
    <property type="nucleotide sequence ID" value="NZ_SADV01000007.1"/>
</dbReference>
<protein>
    <submittedName>
        <fullName evidence="3">Cobalamin-binding protein</fullName>
    </submittedName>
</protein>
<comment type="caution">
    <text evidence="3">The sequence shown here is derived from an EMBL/GenBank/DDBJ whole genome shotgun (WGS) entry which is preliminary data.</text>
</comment>
<dbReference type="OrthoDB" id="9787772at2"/>
<name>A0A544UJQ9_LYSSH</name>
<evidence type="ECO:0000259" key="2">
    <source>
        <dbReference type="PROSITE" id="PS50983"/>
    </source>
</evidence>
<dbReference type="Gene3D" id="3.40.50.1980">
    <property type="entry name" value="Nitrogenase molybdenum iron protein domain"/>
    <property type="match status" value="2"/>
</dbReference>
<dbReference type="InterPro" id="IPR002491">
    <property type="entry name" value="ABC_transptr_periplasmic_BD"/>
</dbReference>
<comment type="similarity">
    <text evidence="1">Belongs to the bacterial solute-binding protein 8 family.</text>
</comment>
<dbReference type="PROSITE" id="PS50983">
    <property type="entry name" value="FE_B12_PBP"/>
    <property type="match status" value="1"/>
</dbReference>
<dbReference type="AlphaFoldDB" id="A0A544UJQ9"/>
<gene>
    <name evidence="3" type="ORF">C7Y47_10625</name>
</gene>
<accession>A0A544UJQ9</accession>
<reference evidence="3 4" key="1">
    <citation type="submission" date="2018-03" db="EMBL/GenBank/DDBJ databases">
        <title>Aerobic endospore-forming bacteria genome sequencing and assembly.</title>
        <authorList>
            <person name="Cavalcante D.A."/>
            <person name="Driks A."/>
            <person name="Putonti C."/>
            <person name="De-Souza M.T."/>
        </authorList>
    </citation>
    <scope>NUCLEOTIDE SEQUENCE [LARGE SCALE GENOMIC DNA]</scope>
    <source>
        <strain evidence="3 4">SDF0037</strain>
    </source>
</reference>